<dbReference type="EC" id="3.1.4.-" evidence="2"/>
<dbReference type="GO" id="GO:0046872">
    <property type="term" value="F:metal ion binding"/>
    <property type="evidence" value="ECO:0007669"/>
    <property type="project" value="UniProtKB-KW"/>
</dbReference>
<name>A0A1H2TPP7_9FIRM</name>
<reference evidence="4 5" key="1">
    <citation type="submission" date="2016-10" db="EMBL/GenBank/DDBJ databases">
        <authorList>
            <person name="de Groot N.N."/>
        </authorList>
    </citation>
    <scope>NUCLEOTIDE SEQUENCE [LARGE SCALE GENOMIC DNA]</scope>
    <source>
        <strain evidence="4 5">S3b</strain>
    </source>
</reference>
<dbReference type="eggNOG" id="COG0622">
    <property type="taxonomic scope" value="Bacteria"/>
</dbReference>
<dbReference type="OrthoDB" id="9800565at2"/>
<dbReference type="NCBIfam" id="TIGR00040">
    <property type="entry name" value="yfcE"/>
    <property type="match status" value="1"/>
</dbReference>
<keyword evidence="2" id="KW-0479">Metal-binding</keyword>
<feature type="domain" description="Calcineurin-like phosphoesterase" evidence="3">
    <location>
        <begin position="1"/>
        <end position="141"/>
    </location>
</feature>
<dbReference type="RefSeq" id="WP_074686344.1">
    <property type="nucleotide sequence ID" value="NZ_FNNF01000015.1"/>
</dbReference>
<organism evidence="4 5">
    <name type="scientific">Kandleria vitulina</name>
    <dbReference type="NCBI Taxonomy" id="1630"/>
    <lineage>
        <taxon>Bacteria</taxon>
        <taxon>Bacillati</taxon>
        <taxon>Bacillota</taxon>
        <taxon>Erysipelotrichia</taxon>
        <taxon>Erysipelotrichales</taxon>
        <taxon>Coprobacillaceae</taxon>
        <taxon>Kandleria</taxon>
    </lineage>
</organism>
<gene>
    <name evidence="4" type="ORF">SAMN04487759_11523</name>
</gene>
<evidence type="ECO:0000313" key="5">
    <source>
        <dbReference type="Proteomes" id="UP000182429"/>
    </source>
</evidence>
<dbReference type="EMBL" id="FNNF01000015">
    <property type="protein sequence ID" value="SDW45757.1"/>
    <property type="molecule type" value="Genomic_DNA"/>
</dbReference>
<dbReference type="STRING" id="1630.SAMN05216514_10350"/>
<dbReference type="Proteomes" id="UP000182429">
    <property type="component" value="Unassembled WGS sequence"/>
</dbReference>
<protein>
    <recommendedName>
        <fullName evidence="2">Phosphoesterase</fullName>
        <ecNumber evidence="2">3.1.4.-</ecNumber>
    </recommendedName>
</protein>
<dbReference type="Pfam" id="PF12850">
    <property type="entry name" value="Metallophos_2"/>
    <property type="match status" value="1"/>
</dbReference>
<evidence type="ECO:0000256" key="1">
    <source>
        <dbReference type="ARBA" id="ARBA00008950"/>
    </source>
</evidence>
<evidence type="ECO:0000259" key="3">
    <source>
        <dbReference type="Pfam" id="PF12850"/>
    </source>
</evidence>
<dbReference type="Gene3D" id="3.60.21.10">
    <property type="match status" value="1"/>
</dbReference>
<comment type="similarity">
    <text evidence="1 2">Belongs to the metallophosphoesterase superfamily. YfcE family.</text>
</comment>
<dbReference type="InterPro" id="IPR000979">
    <property type="entry name" value="Phosphodiesterase_MJ0936/Vps29"/>
</dbReference>
<evidence type="ECO:0000256" key="2">
    <source>
        <dbReference type="RuleBase" id="RU362039"/>
    </source>
</evidence>
<evidence type="ECO:0000313" key="4">
    <source>
        <dbReference type="EMBL" id="SDW45757.1"/>
    </source>
</evidence>
<dbReference type="GO" id="GO:0016787">
    <property type="term" value="F:hydrolase activity"/>
    <property type="evidence" value="ECO:0007669"/>
    <property type="project" value="UniProtKB-UniRule"/>
</dbReference>
<sequence length="186" mass="21833">MKILILSDTHMENGILEDILAYRKECDLIVHCGDTSLPYNTRYKKIDYIVKGNHDYDESYPTFITHDDYLITHGHLYNVYKNYDELIKLCKENNVHYCFHGHTHVPTLQIHEGITFINPGSTMINRGSYGYGTYAIAEIDKNHFSCHFYHHTTHECVDYVLEEGLTLLEEFKKLVAQIEKEKTLRQ</sequence>
<dbReference type="PANTHER" id="PTHR11124">
    <property type="entry name" value="VACUOLAR SORTING PROTEIN VPS29"/>
    <property type="match status" value="1"/>
</dbReference>
<dbReference type="AlphaFoldDB" id="A0A1H2TPP7"/>
<dbReference type="SUPFAM" id="SSF56300">
    <property type="entry name" value="Metallo-dependent phosphatases"/>
    <property type="match status" value="1"/>
</dbReference>
<comment type="cofactor">
    <cofactor evidence="2">
        <name>a divalent metal cation</name>
        <dbReference type="ChEBI" id="CHEBI:60240"/>
    </cofactor>
</comment>
<dbReference type="InterPro" id="IPR024654">
    <property type="entry name" value="Calcineurin-like_PHP_lpxH"/>
</dbReference>
<accession>A0A1H2TPP7</accession>
<proteinExistence type="inferred from homology"/>
<dbReference type="InterPro" id="IPR029052">
    <property type="entry name" value="Metallo-depent_PP-like"/>
</dbReference>